<dbReference type="Proteomes" id="UP000219522">
    <property type="component" value="Unassembled WGS sequence"/>
</dbReference>
<dbReference type="AlphaFoldDB" id="A0A7Z7I7B6"/>
<dbReference type="Pfam" id="PF12833">
    <property type="entry name" value="HTH_18"/>
    <property type="match status" value="1"/>
</dbReference>
<keyword evidence="6" id="KW-1185">Reference proteome</keyword>
<feature type="domain" description="HTH araC/xylS-type" evidence="4">
    <location>
        <begin position="208"/>
        <end position="306"/>
    </location>
</feature>
<accession>A0A7Z7I7B6</accession>
<evidence type="ECO:0000256" key="2">
    <source>
        <dbReference type="ARBA" id="ARBA00023125"/>
    </source>
</evidence>
<dbReference type="PROSITE" id="PS01124">
    <property type="entry name" value="HTH_ARAC_FAMILY_2"/>
    <property type="match status" value="1"/>
</dbReference>
<dbReference type="EMBL" id="OCSU01000002">
    <property type="protein sequence ID" value="SOE80624.1"/>
    <property type="molecule type" value="Genomic_DNA"/>
</dbReference>
<dbReference type="InterPro" id="IPR050204">
    <property type="entry name" value="AraC_XylS_family_regulators"/>
</dbReference>
<dbReference type="InterPro" id="IPR009057">
    <property type="entry name" value="Homeodomain-like_sf"/>
</dbReference>
<dbReference type="PANTHER" id="PTHR46796">
    <property type="entry name" value="HTH-TYPE TRANSCRIPTIONAL ACTIVATOR RHAS-RELATED"/>
    <property type="match status" value="1"/>
</dbReference>
<protein>
    <submittedName>
        <fullName evidence="5">AraC-type DNA-binding protein</fullName>
    </submittedName>
</protein>
<dbReference type="InterPro" id="IPR018060">
    <property type="entry name" value="HTH_AraC"/>
</dbReference>
<dbReference type="RefSeq" id="WP_244195472.1">
    <property type="nucleotide sequence ID" value="NZ_OCSU01000002.1"/>
</dbReference>
<evidence type="ECO:0000313" key="5">
    <source>
        <dbReference type="EMBL" id="SOE80624.1"/>
    </source>
</evidence>
<dbReference type="InterPro" id="IPR020449">
    <property type="entry name" value="Tscrpt_reg_AraC-type_HTH"/>
</dbReference>
<dbReference type="Gene3D" id="1.10.10.60">
    <property type="entry name" value="Homeodomain-like"/>
    <property type="match status" value="2"/>
</dbReference>
<dbReference type="GO" id="GO:0003700">
    <property type="term" value="F:DNA-binding transcription factor activity"/>
    <property type="evidence" value="ECO:0007669"/>
    <property type="project" value="InterPro"/>
</dbReference>
<gene>
    <name evidence="5" type="ORF">SAMN05446927_3860</name>
</gene>
<proteinExistence type="predicted"/>
<evidence type="ECO:0000313" key="6">
    <source>
        <dbReference type="Proteomes" id="UP000219522"/>
    </source>
</evidence>
<dbReference type="PANTHER" id="PTHR46796:SF14">
    <property type="entry name" value="TRANSCRIPTIONAL REGULATORY PROTEIN"/>
    <property type="match status" value="1"/>
</dbReference>
<dbReference type="PRINTS" id="PR00032">
    <property type="entry name" value="HTHARAC"/>
</dbReference>
<reference evidence="5 6" key="1">
    <citation type="submission" date="2017-09" db="EMBL/GenBank/DDBJ databases">
        <authorList>
            <person name="Varghese N."/>
            <person name="Submissions S."/>
        </authorList>
    </citation>
    <scope>NUCLEOTIDE SEQUENCE [LARGE SCALE GENOMIC DNA]</scope>
    <source>
        <strain evidence="5 6">OK806</strain>
    </source>
</reference>
<dbReference type="SUPFAM" id="SSF46689">
    <property type="entry name" value="Homeodomain-like"/>
    <property type="match status" value="2"/>
</dbReference>
<evidence type="ECO:0000256" key="1">
    <source>
        <dbReference type="ARBA" id="ARBA00023015"/>
    </source>
</evidence>
<keyword evidence="1" id="KW-0805">Transcription regulation</keyword>
<evidence type="ECO:0000256" key="3">
    <source>
        <dbReference type="ARBA" id="ARBA00023163"/>
    </source>
</evidence>
<dbReference type="SMART" id="SM00342">
    <property type="entry name" value="HTH_ARAC"/>
    <property type="match status" value="1"/>
</dbReference>
<keyword evidence="3" id="KW-0804">Transcription</keyword>
<dbReference type="PROSITE" id="PS00041">
    <property type="entry name" value="HTH_ARAC_FAMILY_1"/>
    <property type="match status" value="1"/>
</dbReference>
<comment type="caution">
    <text evidence="5">The sequence shown here is derived from an EMBL/GenBank/DDBJ whole genome shotgun (WGS) entry which is preliminary data.</text>
</comment>
<evidence type="ECO:0000259" key="4">
    <source>
        <dbReference type="PROSITE" id="PS01124"/>
    </source>
</evidence>
<sequence>MYPDMFACEPGLRKERSPGNSLEEEVDWRKSAHVQLTESRISIAFWRDTAEHERQLRAPVLEGHYIIEVLLRNTIVECFRNGRRITKGTGGFGGTQIAAPGEEIRCSFKRPVEAVHVFVPRAILVATYEELQQCSCPPEYHLSDPGFAPDTVMGKLGCTLLEATSLRSPFSGLYCESLGMAILARAMEFQNASSGEGLRQGLAPWRLKRAIEYIEDNLGEQISLTDLAERAGLSRMHFAAQFKLAMGLSPHAYLTEKRLGAAKSLLAEGRLPIAQIAFAVGFQTQAHFTTVFRKATGLTPKRWKEQASRSKR</sequence>
<dbReference type="InterPro" id="IPR018062">
    <property type="entry name" value="HTH_AraC-typ_CS"/>
</dbReference>
<name>A0A7Z7I7B6_9BURK</name>
<keyword evidence="2 5" id="KW-0238">DNA-binding</keyword>
<dbReference type="GO" id="GO:0043565">
    <property type="term" value="F:sequence-specific DNA binding"/>
    <property type="evidence" value="ECO:0007669"/>
    <property type="project" value="InterPro"/>
</dbReference>
<organism evidence="5 6">
    <name type="scientific">Caballeronia arationis</name>
    <dbReference type="NCBI Taxonomy" id="1777142"/>
    <lineage>
        <taxon>Bacteria</taxon>
        <taxon>Pseudomonadati</taxon>
        <taxon>Pseudomonadota</taxon>
        <taxon>Betaproteobacteria</taxon>
        <taxon>Burkholderiales</taxon>
        <taxon>Burkholderiaceae</taxon>
        <taxon>Caballeronia</taxon>
    </lineage>
</organism>